<dbReference type="Proteomes" id="UP000326903">
    <property type="component" value="Unassembled WGS sequence"/>
</dbReference>
<keyword evidence="1" id="KW-1133">Transmembrane helix</keyword>
<gene>
    <name evidence="2" type="ORF">FW778_06805</name>
</gene>
<protein>
    <submittedName>
        <fullName evidence="2">DUF983 domain-containing protein</fullName>
    </submittedName>
</protein>
<dbReference type="EMBL" id="VYQF01000001">
    <property type="protein sequence ID" value="KAA9041723.1"/>
    <property type="molecule type" value="Genomic_DNA"/>
</dbReference>
<proteinExistence type="predicted"/>
<feature type="transmembrane region" description="Helical" evidence="1">
    <location>
        <begin position="99"/>
        <end position="117"/>
    </location>
</feature>
<evidence type="ECO:0000256" key="1">
    <source>
        <dbReference type="SAM" id="Phobius"/>
    </source>
</evidence>
<comment type="caution">
    <text evidence="2">The sequence shown here is derived from an EMBL/GenBank/DDBJ whole genome shotgun (WGS) entry which is preliminary data.</text>
</comment>
<feature type="transmembrane region" description="Helical" evidence="1">
    <location>
        <begin position="69"/>
        <end position="92"/>
    </location>
</feature>
<dbReference type="RefSeq" id="WP_150413843.1">
    <property type="nucleotide sequence ID" value="NZ_VYQF01000001.1"/>
</dbReference>
<reference evidence="2 3" key="1">
    <citation type="submission" date="2019-09" db="EMBL/GenBank/DDBJ databases">
        <title>Draft genome sequence of Ginsengibacter sp. BR5-29.</title>
        <authorList>
            <person name="Im W.-T."/>
        </authorList>
    </citation>
    <scope>NUCLEOTIDE SEQUENCE [LARGE SCALE GENOMIC DNA]</scope>
    <source>
        <strain evidence="2 3">BR5-29</strain>
    </source>
</reference>
<organism evidence="2 3">
    <name type="scientific">Ginsengibacter hankyongi</name>
    <dbReference type="NCBI Taxonomy" id="2607284"/>
    <lineage>
        <taxon>Bacteria</taxon>
        <taxon>Pseudomonadati</taxon>
        <taxon>Bacteroidota</taxon>
        <taxon>Chitinophagia</taxon>
        <taxon>Chitinophagales</taxon>
        <taxon>Chitinophagaceae</taxon>
        <taxon>Ginsengibacter</taxon>
    </lineage>
</organism>
<keyword evidence="1" id="KW-0472">Membrane</keyword>
<keyword evidence="3" id="KW-1185">Reference proteome</keyword>
<evidence type="ECO:0000313" key="3">
    <source>
        <dbReference type="Proteomes" id="UP000326903"/>
    </source>
</evidence>
<dbReference type="AlphaFoldDB" id="A0A5J5IN10"/>
<name>A0A5J5IN10_9BACT</name>
<evidence type="ECO:0000313" key="2">
    <source>
        <dbReference type="EMBL" id="KAA9041723.1"/>
    </source>
</evidence>
<sequence length="146" mass="17553">MTEEQKPKPNYLWSMFTMRCPRCRRGDMFKNSNPYKKLKLSSILDMHERCPVCNQKFDLEPGFWYGTGYVSYALVVLFSAITFVAWWIIIGISADDNRVLFWLLFNAVLIVILQPWFMRFSRVVYLNFFVKYNENYDKEEGKTFDY</sequence>
<keyword evidence="1" id="KW-0812">Transmembrane</keyword>
<accession>A0A5J5IN10</accession>